<reference evidence="1" key="1">
    <citation type="submission" date="2020-05" db="EMBL/GenBank/DDBJ databases">
        <authorList>
            <person name="Chiriac C."/>
            <person name="Salcher M."/>
            <person name="Ghai R."/>
            <person name="Kavagutti S V."/>
        </authorList>
    </citation>
    <scope>NUCLEOTIDE SEQUENCE</scope>
</reference>
<evidence type="ECO:0000313" key="1">
    <source>
        <dbReference type="EMBL" id="CAB4702113.1"/>
    </source>
</evidence>
<gene>
    <name evidence="1" type="ORF">UFOPK2579_00989</name>
</gene>
<protein>
    <submittedName>
        <fullName evidence="1">Unannotated protein</fullName>
    </submittedName>
</protein>
<accession>A0A6J6PY78</accession>
<dbReference type="PROSITE" id="PS51257">
    <property type="entry name" value="PROKAR_LIPOPROTEIN"/>
    <property type="match status" value="1"/>
</dbReference>
<dbReference type="SUPFAM" id="SSF50969">
    <property type="entry name" value="YVTN repeat-like/Quinoprotein amine dehydrogenase"/>
    <property type="match status" value="1"/>
</dbReference>
<proteinExistence type="predicted"/>
<dbReference type="InterPro" id="IPR011044">
    <property type="entry name" value="Quino_amine_DH_bsu"/>
</dbReference>
<dbReference type="AlphaFoldDB" id="A0A6J6PY78"/>
<sequence>MRSGALGWLAVLVLVVSGCSGTPDPAPVPSEGRPTERALVPIPASLRVELPETTATDDPGLVVDLAEAVDAPTIDEAPSEAGLLLAQLSTFSPEAGSGAVRPGEPFLLTRSGQWRRFDLARYGLLVPAYLELSAAISRDGGSVAFADPSGVVTVDLRDGTFRRFDLPVRHAVALEWSPGGSTLLLKDRHSHRRPCGRTGCSLDVGTGALAPVPYDLFYSTFAAADVVVELEPGATKGQPLRVITHRSGEPATSSSVPYLTAPLTAGGPVASGSVAYAQCTGRSSRRDTGVVVIDPASGEVRSMLTAPGGGCRLGAQAWTEDDTLVVSDQRTGRLWRWDVAAGEVGLLADSRTDGLVVYSVAGAGSFSTD</sequence>
<name>A0A6J6PY78_9ZZZZ</name>
<dbReference type="EMBL" id="CAEZXR010000097">
    <property type="protein sequence ID" value="CAB4702113.1"/>
    <property type="molecule type" value="Genomic_DNA"/>
</dbReference>
<organism evidence="1">
    <name type="scientific">freshwater metagenome</name>
    <dbReference type="NCBI Taxonomy" id="449393"/>
    <lineage>
        <taxon>unclassified sequences</taxon>
        <taxon>metagenomes</taxon>
        <taxon>ecological metagenomes</taxon>
    </lineage>
</organism>